<dbReference type="PANTHER" id="PTHR30438">
    <property type="entry name" value="36 KDA ANTIGEN-RELATED"/>
    <property type="match status" value="1"/>
</dbReference>
<dbReference type="RefSeq" id="WP_072311586.1">
    <property type="nucleotide sequence ID" value="NZ_FPIW01000012.1"/>
</dbReference>
<feature type="domain" description="YbhG-like alpha-helical hairpin" evidence="2">
    <location>
        <begin position="66"/>
        <end position="191"/>
    </location>
</feature>
<dbReference type="Pfam" id="PF25881">
    <property type="entry name" value="HH_YBHG"/>
    <property type="match status" value="1"/>
</dbReference>
<accession>A0AA94HRX9</accession>
<gene>
    <name evidence="3" type="ORF">SAMN02910291_01018</name>
</gene>
<dbReference type="PANTHER" id="PTHR30438:SF2">
    <property type="entry name" value="MEMBRANE PROTEIN"/>
    <property type="match status" value="1"/>
</dbReference>
<dbReference type="Proteomes" id="UP000182680">
    <property type="component" value="Unassembled WGS sequence"/>
</dbReference>
<dbReference type="Gene3D" id="1.10.287.470">
    <property type="entry name" value="Helix hairpin bin"/>
    <property type="match status" value="1"/>
</dbReference>
<dbReference type="PROSITE" id="PS51257">
    <property type="entry name" value="PROKAR_LIPOPROTEIN"/>
    <property type="match status" value="1"/>
</dbReference>
<proteinExistence type="predicted"/>
<evidence type="ECO:0000313" key="3">
    <source>
        <dbReference type="EMBL" id="SFW36478.1"/>
    </source>
</evidence>
<comment type="caution">
    <text evidence="3">The sequence shown here is derived from an EMBL/GenBank/DDBJ whole genome shotgun (WGS) entry which is preliminary data.</text>
</comment>
<feature type="coiled-coil region" evidence="1">
    <location>
        <begin position="67"/>
        <end position="120"/>
    </location>
</feature>
<reference evidence="4" key="1">
    <citation type="submission" date="2016-11" db="EMBL/GenBank/DDBJ databases">
        <authorList>
            <person name="Jaros S."/>
            <person name="Januszkiewicz K."/>
            <person name="Wedrychowicz H."/>
        </authorList>
    </citation>
    <scope>NUCLEOTIDE SEQUENCE [LARGE SCALE GENOMIC DNA]</scope>
    <source>
        <strain evidence="4">DSM 7057</strain>
    </source>
</reference>
<dbReference type="PRINTS" id="PR01490">
    <property type="entry name" value="RTXTOXIND"/>
</dbReference>
<evidence type="ECO:0000256" key="1">
    <source>
        <dbReference type="SAM" id="Coils"/>
    </source>
</evidence>
<sequence>MKCAVLATAAIAVLLAGCNGHSDREVQGYVEGDFVRISLPASGIVENVLVKRGDHVVKGTVLFTLDSEREKAALDKARSELDVAEAQLSNLQATVRNDEISALEAEIKELKAQLAYTSKSYRRKFGLSRAGAASLDEVERLRSEEQVIKAKILAAESRLRLGQQSIGRDGEIEAAQKTLKYRLAAVRGAEADLALRQAMAPADAVVNDIIYRPGETVAGGQAVLELLPPQNVKARFFLSPEQIGWVAENPEITLQCEGCGNGISAKVSYVASEASYRPPVLYSRNQSERLVFLAEAVPLNSVGLLRPGQPLKVVFQK</sequence>
<dbReference type="Gene3D" id="2.40.50.100">
    <property type="match status" value="1"/>
</dbReference>
<keyword evidence="1" id="KW-0175">Coiled coil</keyword>
<protein>
    <submittedName>
        <fullName evidence="3">HlyD family secretion protein</fullName>
    </submittedName>
</protein>
<organism evidence="3 4">
    <name type="scientific">Desulfovibrio desulfuricans</name>
    <dbReference type="NCBI Taxonomy" id="876"/>
    <lineage>
        <taxon>Bacteria</taxon>
        <taxon>Pseudomonadati</taxon>
        <taxon>Thermodesulfobacteriota</taxon>
        <taxon>Desulfovibrionia</taxon>
        <taxon>Desulfovibrionales</taxon>
        <taxon>Desulfovibrionaceae</taxon>
        <taxon>Desulfovibrio</taxon>
    </lineage>
</organism>
<dbReference type="InterPro" id="IPR059052">
    <property type="entry name" value="HH_YbhG-like"/>
</dbReference>
<dbReference type="GO" id="GO:0005886">
    <property type="term" value="C:plasma membrane"/>
    <property type="evidence" value="ECO:0007669"/>
    <property type="project" value="TreeGrafter"/>
</dbReference>
<evidence type="ECO:0000259" key="2">
    <source>
        <dbReference type="Pfam" id="PF25881"/>
    </source>
</evidence>
<name>A0AA94HRX9_DESDE</name>
<dbReference type="AlphaFoldDB" id="A0AA94HRX9"/>
<evidence type="ECO:0000313" key="4">
    <source>
        <dbReference type="Proteomes" id="UP000182680"/>
    </source>
</evidence>
<dbReference type="SUPFAM" id="SSF111369">
    <property type="entry name" value="HlyD-like secretion proteins"/>
    <property type="match status" value="1"/>
</dbReference>
<dbReference type="EMBL" id="FPIW01000012">
    <property type="protein sequence ID" value="SFW36478.1"/>
    <property type="molecule type" value="Genomic_DNA"/>
</dbReference>